<accession>A0A1W6N2I0</accession>
<dbReference type="GO" id="GO:0016620">
    <property type="term" value="F:oxidoreductase activity, acting on the aldehyde or oxo group of donors, NAD or NADP as acceptor"/>
    <property type="evidence" value="ECO:0007669"/>
    <property type="project" value="InterPro"/>
</dbReference>
<feature type="domain" description="Aldehyde dehydrogenase" evidence="5">
    <location>
        <begin position="28"/>
        <end position="489"/>
    </location>
</feature>
<keyword evidence="2 4" id="KW-0560">Oxidoreductase</keyword>
<dbReference type="Proteomes" id="UP000237351">
    <property type="component" value="Chromosome"/>
</dbReference>
<comment type="similarity">
    <text evidence="1 4">Belongs to the aldehyde dehydrogenase family.</text>
</comment>
<dbReference type="OrthoDB" id="9772584at2"/>
<keyword evidence="7" id="KW-1185">Reference proteome</keyword>
<dbReference type="KEGG" id="naf:GQ61_00290"/>
<evidence type="ECO:0000256" key="2">
    <source>
        <dbReference type="ARBA" id="ARBA00023002"/>
    </source>
</evidence>
<evidence type="ECO:0000256" key="4">
    <source>
        <dbReference type="RuleBase" id="RU003345"/>
    </source>
</evidence>
<dbReference type="EMBL" id="CP008743">
    <property type="protein sequence ID" value="ARN84047.1"/>
    <property type="molecule type" value="Genomic_DNA"/>
</dbReference>
<evidence type="ECO:0000256" key="1">
    <source>
        <dbReference type="ARBA" id="ARBA00009986"/>
    </source>
</evidence>
<feature type="active site" evidence="3">
    <location>
        <position position="259"/>
    </location>
</feature>
<dbReference type="InterPro" id="IPR016161">
    <property type="entry name" value="Ald_DH/histidinol_DH"/>
</dbReference>
<evidence type="ECO:0000313" key="6">
    <source>
        <dbReference type="EMBL" id="ARN84047.1"/>
    </source>
</evidence>
<dbReference type="Gene3D" id="3.40.605.10">
    <property type="entry name" value="Aldehyde Dehydrogenase, Chain A, domain 1"/>
    <property type="match status" value="1"/>
</dbReference>
<evidence type="ECO:0000313" key="7">
    <source>
        <dbReference type="Proteomes" id="UP000237351"/>
    </source>
</evidence>
<dbReference type="InterPro" id="IPR029510">
    <property type="entry name" value="Ald_DH_CS_GLU"/>
</dbReference>
<dbReference type="FunFam" id="3.40.309.10:FF:000012">
    <property type="entry name" value="Betaine aldehyde dehydrogenase"/>
    <property type="match status" value="1"/>
</dbReference>
<dbReference type="PANTHER" id="PTHR11699">
    <property type="entry name" value="ALDEHYDE DEHYDROGENASE-RELATED"/>
    <property type="match status" value="1"/>
</dbReference>
<dbReference type="FunFam" id="3.40.605.10:FF:000007">
    <property type="entry name" value="NAD/NADP-dependent betaine aldehyde dehydrogenase"/>
    <property type="match status" value="1"/>
</dbReference>
<dbReference type="InterPro" id="IPR016162">
    <property type="entry name" value="Ald_DH_N"/>
</dbReference>
<organism evidence="6 7">
    <name type="scientific">Candidatus Nucleicultrix amoebiphila FS5</name>
    <dbReference type="NCBI Taxonomy" id="1414854"/>
    <lineage>
        <taxon>Bacteria</taxon>
        <taxon>Pseudomonadati</taxon>
        <taxon>Pseudomonadota</taxon>
        <taxon>Alphaproteobacteria</taxon>
        <taxon>Holosporales</taxon>
        <taxon>Candidatus Nucleicultricaceae</taxon>
        <taxon>Candidatus Nucleicultrix</taxon>
    </lineage>
</organism>
<dbReference type="InterPro" id="IPR016160">
    <property type="entry name" value="Ald_DH_CS_CYS"/>
</dbReference>
<dbReference type="SUPFAM" id="SSF53720">
    <property type="entry name" value="ALDH-like"/>
    <property type="match status" value="1"/>
</dbReference>
<dbReference type="PROSITE" id="PS00687">
    <property type="entry name" value="ALDEHYDE_DEHYDR_GLU"/>
    <property type="match status" value="1"/>
</dbReference>
<reference evidence="6 7" key="1">
    <citation type="submission" date="2014-06" db="EMBL/GenBank/DDBJ databases">
        <title>The genome of the endonuclear symbiont Nucleicultrix amoebiphila.</title>
        <authorList>
            <person name="Schulz F."/>
            <person name="Horn M."/>
        </authorList>
    </citation>
    <scope>NUCLEOTIDE SEQUENCE [LARGE SCALE GENOMIC DNA]</scope>
    <source>
        <strain evidence="6 7">FS5</strain>
    </source>
</reference>
<proteinExistence type="inferred from homology"/>
<dbReference type="Gene3D" id="3.40.309.10">
    <property type="entry name" value="Aldehyde Dehydrogenase, Chain A, domain 2"/>
    <property type="match status" value="1"/>
</dbReference>
<name>A0A1W6N2I0_9PROT</name>
<dbReference type="InterPro" id="IPR016163">
    <property type="entry name" value="Ald_DH_C"/>
</dbReference>
<dbReference type="InterPro" id="IPR015590">
    <property type="entry name" value="Aldehyde_DH_dom"/>
</dbReference>
<dbReference type="Pfam" id="PF00171">
    <property type="entry name" value="Aldedh"/>
    <property type="match status" value="1"/>
</dbReference>
<dbReference type="STRING" id="1414854.GQ61_00290"/>
<dbReference type="PROSITE" id="PS00070">
    <property type="entry name" value="ALDEHYDE_DEHYDR_CYS"/>
    <property type="match status" value="1"/>
</dbReference>
<protein>
    <submittedName>
        <fullName evidence="6">Aldehyde dehydrogenase</fullName>
    </submittedName>
</protein>
<sequence>MEPELSSVILVKHLERHNLMNGKLIFTKDQKSFPVYNPATMDIIGEAPESDFETVHQAVEFAYESQKNWRKVDAQKRGYLLLRCVDLLEKHSEELARLMSLETGKAIRTESRVEVSAFINALRFYSGLGLELKGETVPFNPDMLTITIREPVGVVGAIIPWNVPLLLMAFKIGPAIIAGNTVVLKSAEQAPFTVLRAAELMNTILPEGVLNVISGDGPNCGAALVTHPKVKKITFTGSVEAGRSVYQLASEKLIPVTLELGGKSAMIVSDDVNIDRAVDGAFASMRFTRQGQSCSAASRIFVHENIFDEFLKRLKQKLNVLKIDDPMDETSDVGCMISSEQYERVQRYIEIGKNSQNAEAHECGVLPNDPNLKKGLFVRPVLFTGLSNQHQLCQEEIFGPVACLISWRDYDEVIDQANDTNYGLAATIWTNDFHRALDAVHRLEAGFVQINQNIVVQPGLSYGGMKNSGLGKEASTESMLEHFTHKKTIIANLKSIK</sequence>
<evidence type="ECO:0000256" key="3">
    <source>
        <dbReference type="PROSITE-ProRule" id="PRU10007"/>
    </source>
</evidence>
<evidence type="ECO:0000259" key="5">
    <source>
        <dbReference type="Pfam" id="PF00171"/>
    </source>
</evidence>
<dbReference type="RefSeq" id="WP_085783394.1">
    <property type="nucleotide sequence ID" value="NZ_CP008743.1"/>
</dbReference>
<gene>
    <name evidence="6" type="ORF">GQ61_00290</name>
</gene>
<dbReference type="AlphaFoldDB" id="A0A1W6N2I0"/>